<evidence type="ECO:0000256" key="1">
    <source>
        <dbReference type="ARBA" id="ARBA00022694"/>
    </source>
</evidence>
<evidence type="ECO:0000256" key="4">
    <source>
        <dbReference type="HAMAP-Rule" id="MF_01834"/>
    </source>
</evidence>
<organism evidence="7 8">
    <name type="scientific">Haloprofundus marisrubri</name>
    <dbReference type="NCBI Taxonomy" id="1514971"/>
    <lineage>
        <taxon>Archaea</taxon>
        <taxon>Methanobacteriati</taxon>
        <taxon>Methanobacteriota</taxon>
        <taxon>Stenosarchaea group</taxon>
        <taxon>Halobacteria</taxon>
        <taxon>Halobacteriales</taxon>
        <taxon>Haloferacaceae</taxon>
        <taxon>Haloprofundus</taxon>
    </lineage>
</organism>
<dbReference type="CDD" id="cd22363">
    <property type="entry name" value="tRNA-intron_lyase_C"/>
    <property type="match status" value="2"/>
</dbReference>
<dbReference type="GO" id="GO:0005737">
    <property type="term" value="C:cytoplasm"/>
    <property type="evidence" value="ECO:0007669"/>
    <property type="project" value="TreeGrafter"/>
</dbReference>
<feature type="active site" evidence="4">
    <location>
        <position position="328"/>
    </location>
</feature>
<dbReference type="Proteomes" id="UP000054387">
    <property type="component" value="Unassembled WGS sequence"/>
</dbReference>
<dbReference type="GO" id="GO:0006388">
    <property type="term" value="P:tRNA splicing, via endonucleolytic cleavage and ligation"/>
    <property type="evidence" value="ECO:0007669"/>
    <property type="project" value="UniProtKB-UniRule"/>
</dbReference>
<dbReference type="RefSeq" id="WP_058579912.1">
    <property type="nucleotide sequence ID" value="NZ_LOPU01000001.1"/>
</dbReference>
<dbReference type="GO" id="GO:0003676">
    <property type="term" value="F:nucleic acid binding"/>
    <property type="evidence" value="ECO:0007669"/>
    <property type="project" value="InterPro"/>
</dbReference>
<dbReference type="PANTHER" id="PTHR21227">
    <property type="entry name" value="TRNA-SPLICING ENDONUCLEASE SUBUNIT SEN2"/>
    <property type="match status" value="1"/>
</dbReference>
<dbReference type="Gene3D" id="3.40.1170.20">
    <property type="entry name" value="tRNA intron endonuclease, N-terminal domain"/>
    <property type="match status" value="2"/>
</dbReference>
<dbReference type="NCBIfam" id="TIGR00324">
    <property type="entry name" value="endA"/>
    <property type="match status" value="1"/>
</dbReference>
<dbReference type="InterPro" id="IPR006677">
    <property type="entry name" value="tRNA_intron_Endonuc_cat-like"/>
</dbReference>
<evidence type="ECO:0000256" key="3">
    <source>
        <dbReference type="ARBA" id="ARBA00024798"/>
    </source>
</evidence>
<comment type="function">
    <text evidence="3">Endonuclease that removes tRNA introns. Cleaves pre-tRNA at the 5'- and 3'-splice sites to release the intron. The products are an intron and two tRNA half-molecules bearing 2',3' cyclic phosphate and 5'-OH termini. Recognizes a pseudosymmetric substrate in which 2 bulged loops of 3 bases are separated by a stem of 4 bp.</text>
</comment>
<feature type="domain" description="tRNA intron endonuclease N-terminal" evidence="6">
    <location>
        <begin position="1"/>
        <end position="57"/>
    </location>
</feature>
<dbReference type="GO" id="GO:0000213">
    <property type="term" value="F:tRNA-intron lyase activity"/>
    <property type="evidence" value="ECO:0007669"/>
    <property type="project" value="UniProtKB-UniRule"/>
</dbReference>
<comment type="subunit">
    <text evidence="4">Homodimer.</text>
</comment>
<dbReference type="Gene3D" id="3.40.1350.10">
    <property type="match status" value="2"/>
</dbReference>
<dbReference type="Pfam" id="PF02778">
    <property type="entry name" value="tRNA_int_endo_N"/>
    <property type="match status" value="2"/>
</dbReference>
<gene>
    <name evidence="4" type="primary">endA</name>
    <name evidence="7" type="ORF">AUR64_00080</name>
</gene>
<evidence type="ECO:0000259" key="6">
    <source>
        <dbReference type="Pfam" id="PF02778"/>
    </source>
</evidence>
<keyword evidence="7" id="KW-0378">Hydrolase</keyword>
<protein>
    <recommendedName>
        <fullName evidence="4">tRNA-splicing endonuclease</fullName>
        <ecNumber evidence="4">4.6.1.16</ecNumber>
    </recommendedName>
    <alternativeName>
        <fullName evidence="4">tRNA-intron endonuclease</fullName>
    </alternativeName>
</protein>
<feature type="active site" evidence="4">
    <location>
        <position position="297"/>
    </location>
</feature>
<dbReference type="AlphaFoldDB" id="A0A0W1REB9"/>
<comment type="catalytic activity">
    <reaction evidence="4">
        <text>pretRNA = a 3'-half-tRNA molecule with a 5'-OH end + a 5'-half-tRNA molecule with a 2',3'-cyclic phosphate end + an intron with a 2',3'-cyclic phosphate and a 5'-hydroxyl terminus.</text>
        <dbReference type="EC" id="4.6.1.16"/>
    </reaction>
</comment>
<comment type="similarity">
    <text evidence="4">Belongs to the tRNA-intron endonuclease family. Archaeal long subfamily.</text>
</comment>
<keyword evidence="2 4" id="KW-0456">Lyase</keyword>
<proteinExistence type="inferred from homology"/>
<dbReference type="NCBIfam" id="NF006794">
    <property type="entry name" value="PRK09300.1-1"/>
    <property type="match status" value="1"/>
</dbReference>
<feature type="active site" evidence="4">
    <location>
        <position position="286"/>
    </location>
</feature>
<name>A0A0W1REB9_9EURY</name>
<evidence type="ECO:0000256" key="2">
    <source>
        <dbReference type="ARBA" id="ARBA00023239"/>
    </source>
</evidence>
<feature type="domain" description="tRNA intron endonuclease catalytic" evidence="5">
    <location>
        <begin position="256"/>
        <end position="343"/>
    </location>
</feature>
<evidence type="ECO:0000259" key="5">
    <source>
        <dbReference type="Pfam" id="PF01974"/>
    </source>
</evidence>
<evidence type="ECO:0000313" key="7">
    <source>
        <dbReference type="EMBL" id="KTG11627.1"/>
    </source>
</evidence>
<dbReference type="EMBL" id="LOPU01000001">
    <property type="protein sequence ID" value="KTG11627.1"/>
    <property type="molecule type" value="Genomic_DNA"/>
</dbReference>
<keyword evidence="1 4" id="KW-0819">tRNA processing</keyword>
<dbReference type="HAMAP" id="MF_01834">
    <property type="entry name" value="EndA_long"/>
    <property type="match status" value="1"/>
</dbReference>
<dbReference type="InterPro" id="IPR011856">
    <property type="entry name" value="tRNA_endonuc-like_dom_sf"/>
</dbReference>
<reference evidence="7 8" key="1">
    <citation type="submission" date="2015-12" db="EMBL/GenBank/DDBJ databases">
        <title>Haloprofundus marisrubri gen. nov., sp. nov., an extremely halophilic archaeon isolated from the Discovery deep brine-seawater interface in the Red Sea.</title>
        <authorList>
            <person name="Zhang G."/>
            <person name="Stingl U."/>
            <person name="Rashid M."/>
        </authorList>
    </citation>
    <scope>NUCLEOTIDE SEQUENCE [LARGE SCALE GENOMIC DNA]</scope>
    <source>
        <strain evidence="7 8">SB9</strain>
    </source>
</reference>
<dbReference type="InterPro" id="IPR036167">
    <property type="entry name" value="tRNA_intron_Endo_cat-like_sf"/>
</dbReference>
<dbReference type="OrthoDB" id="46045at2157"/>
<dbReference type="InterPro" id="IPR036740">
    <property type="entry name" value="tRNA_intron_Endonuc_N_sf"/>
</dbReference>
<keyword evidence="8" id="KW-1185">Reference proteome</keyword>
<dbReference type="PANTHER" id="PTHR21227:SF0">
    <property type="entry name" value="TRNA-SPLICING ENDONUCLEASE SUBUNIT SEN2"/>
    <property type="match status" value="1"/>
</dbReference>
<dbReference type="Pfam" id="PF01974">
    <property type="entry name" value="tRNA_int_endo"/>
    <property type="match status" value="1"/>
</dbReference>
<dbReference type="InterPro" id="IPR006676">
    <property type="entry name" value="tRNA_splic"/>
</dbReference>
<comment type="caution">
    <text evidence="7">The sequence shown here is derived from an EMBL/GenBank/DDBJ whole genome shotgun (WGS) entry which is preliminary data.</text>
</comment>
<dbReference type="InterPro" id="IPR006678">
    <property type="entry name" value="tRNA_intron_Endonuc_N"/>
</dbReference>
<dbReference type="InterPro" id="IPR023516">
    <property type="entry name" value="tRNA_splic_arch_long"/>
</dbReference>
<feature type="domain" description="tRNA intron endonuclease N-terminal" evidence="6">
    <location>
        <begin position="179"/>
        <end position="233"/>
    </location>
</feature>
<accession>A0A0W1REB9</accession>
<sequence length="351" mass="38612">MHGHARDDAVRVGGNARQQFHDARGYGAPVEGNEIDLAPVEAAHLLYRGDLDSVDGDGFRDFFVSTTDAEPRFALQFLVYADLRERGFYLLPAREPWVDADTANAADCDFVVFPRGKDADDGVVEHCVRVVGERASVSATEMAGYVFAVVDEESELTYLEASEYSYDGETAYDPPTNLEGDLLDDRAVCWNAPEDLFESGFYGQPLSGRDADIEGVVQLSLLESASLVADGALLFGTDDDHAAVVERGRAVEGERFDRRLRVYDALRERNVVPKTGFKFGADFRTYASVDSVEDLGHSETLVRVVQPDHSFAPRDLSLDVRLAGGVRKRMVFALTDANEGIDWLSVGRLTP</sequence>
<dbReference type="STRING" id="1514971.AUR64_00080"/>
<keyword evidence="7" id="KW-0255">Endonuclease</keyword>
<keyword evidence="7" id="KW-0540">Nuclease</keyword>
<dbReference type="SUPFAM" id="SSF53032">
    <property type="entry name" value="tRNA-intron endonuclease catalytic domain-like"/>
    <property type="match status" value="2"/>
</dbReference>
<evidence type="ECO:0000313" key="8">
    <source>
        <dbReference type="Proteomes" id="UP000054387"/>
    </source>
</evidence>
<comment type="function">
    <text evidence="4">Endonuclease that removes tRNA introns. Cleaves pre-tRNA at the 5' and 3' splice sites to release the intron. The products are an intron and two tRNA half-molecules bearing 2',3' cyclic phosphate and 5'-OH termini. Recognizes a pseudosymmetric substrate in which 2 bulged loops of 3 bases are separated by a stem of 4 bp.</text>
</comment>
<dbReference type="SUPFAM" id="SSF55267">
    <property type="entry name" value="tRNA-intron endonuclease N-terminal domain-like"/>
    <property type="match status" value="2"/>
</dbReference>
<dbReference type="EC" id="4.6.1.16" evidence="4"/>